<feature type="region of interest" description="Disordered" evidence="1">
    <location>
        <begin position="131"/>
        <end position="157"/>
    </location>
</feature>
<dbReference type="EMBL" id="JAEPRB010000020">
    <property type="protein sequence ID" value="KAG2226108.1"/>
    <property type="molecule type" value="Genomic_DNA"/>
</dbReference>
<reference evidence="2 3" key="1">
    <citation type="submission" date="2020-12" db="EMBL/GenBank/DDBJ databases">
        <title>Metabolic potential, ecology and presence of endohyphal bacteria is reflected in genomic diversity of Mucoromycotina.</title>
        <authorList>
            <person name="Muszewska A."/>
            <person name="Okrasinska A."/>
            <person name="Steczkiewicz K."/>
            <person name="Drgas O."/>
            <person name="Orlowska M."/>
            <person name="Perlinska-Lenart U."/>
            <person name="Aleksandrzak-Piekarczyk T."/>
            <person name="Szatraj K."/>
            <person name="Zielenkiewicz U."/>
            <person name="Pilsyk S."/>
            <person name="Malc E."/>
            <person name="Mieczkowski P."/>
            <person name="Kruszewska J.S."/>
            <person name="Biernat P."/>
            <person name="Pawlowska J."/>
        </authorList>
    </citation>
    <scope>NUCLEOTIDE SEQUENCE [LARGE SCALE GENOMIC DNA]</scope>
    <source>
        <strain evidence="2 3">CBS 142.35</strain>
    </source>
</reference>
<feature type="region of interest" description="Disordered" evidence="1">
    <location>
        <begin position="1"/>
        <end position="30"/>
    </location>
</feature>
<gene>
    <name evidence="2" type="ORF">INT45_011725</name>
</gene>
<accession>A0A8H7SDN0</accession>
<feature type="region of interest" description="Disordered" evidence="1">
    <location>
        <begin position="177"/>
        <end position="197"/>
    </location>
</feature>
<comment type="caution">
    <text evidence="2">The sequence shown here is derived from an EMBL/GenBank/DDBJ whole genome shotgun (WGS) entry which is preliminary data.</text>
</comment>
<feature type="region of interest" description="Disordered" evidence="1">
    <location>
        <begin position="85"/>
        <end position="108"/>
    </location>
</feature>
<dbReference type="Proteomes" id="UP000646827">
    <property type="component" value="Unassembled WGS sequence"/>
</dbReference>
<dbReference type="OrthoDB" id="2284111at2759"/>
<feature type="compositionally biased region" description="Low complexity" evidence="1">
    <location>
        <begin position="90"/>
        <end position="99"/>
    </location>
</feature>
<protein>
    <submittedName>
        <fullName evidence="2">Uncharacterized protein</fullName>
    </submittedName>
</protein>
<keyword evidence="3" id="KW-1185">Reference proteome</keyword>
<proteinExistence type="predicted"/>
<organism evidence="2 3">
    <name type="scientific">Circinella minor</name>
    <dbReference type="NCBI Taxonomy" id="1195481"/>
    <lineage>
        <taxon>Eukaryota</taxon>
        <taxon>Fungi</taxon>
        <taxon>Fungi incertae sedis</taxon>
        <taxon>Mucoromycota</taxon>
        <taxon>Mucoromycotina</taxon>
        <taxon>Mucoromycetes</taxon>
        <taxon>Mucorales</taxon>
        <taxon>Lichtheimiaceae</taxon>
        <taxon>Circinella</taxon>
    </lineage>
</organism>
<name>A0A8H7SDN0_9FUNG</name>
<evidence type="ECO:0000256" key="1">
    <source>
        <dbReference type="SAM" id="MobiDB-lite"/>
    </source>
</evidence>
<evidence type="ECO:0000313" key="3">
    <source>
        <dbReference type="Proteomes" id="UP000646827"/>
    </source>
</evidence>
<evidence type="ECO:0000313" key="2">
    <source>
        <dbReference type="EMBL" id="KAG2226108.1"/>
    </source>
</evidence>
<dbReference type="AlphaFoldDB" id="A0A8H7SDN0"/>
<feature type="compositionally biased region" description="Polar residues" evidence="1">
    <location>
        <begin position="1"/>
        <end position="23"/>
    </location>
</feature>
<sequence>MWSKRNNAPNTIFTSTRNMSPRQVASKAHSLACKKLDRDEKRRRPSYHIRERVLLQNTMNKADAVLNKRQARTNRRVLAAEDDEVGYDDPPQQQHQQHYPPHHHSPLAISNMEEDDELQQEQEEPITIHSQPLKEEQPQLMVCTPPSPPLSASTSLSTSSSSLSLASVTNHAQAPLLPTSIPISPPTTPPLSSSSGSTSIPIDLPTLDCRILVTHHLQNKFTCAAPAII</sequence>